<gene>
    <name evidence="2" type="ORF">CHLNCDRAFT_137325</name>
</gene>
<evidence type="ECO:0000256" key="1">
    <source>
        <dbReference type="SAM" id="SignalP"/>
    </source>
</evidence>
<dbReference type="GeneID" id="17352538"/>
<accession>E1ZM65</accession>
<dbReference type="InterPro" id="IPR043504">
    <property type="entry name" value="Peptidase_S1_PA_chymotrypsin"/>
</dbReference>
<keyword evidence="3" id="KW-1185">Reference proteome</keyword>
<organism evidence="3">
    <name type="scientific">Chlorella variabilis</name>
    <name type="common">Green alga</name>
    <dbReference type="NCBI Taxonomy" id="554065"/>
    <lineage>
        <taxon>Eukaryota</taxon>
        <taxon>Viridiplantae</taxon>
        <taxon>Chlorophyta</taxon>
        <taxon>core chlorophytes</taxon>
        <taxon>Trebouxiophyceae</taxon>
        <taxon>Chlorellales</taxon>
        <taxon>Chlorellaceae</taxon>
        <taxon>Chlorella clade</taxon>
        <taxon>Chlorella</taxon>
    </lineage>
</organism>
<reference evidence="2 3" key="1">
    <citation type="journal article" date="2010" name="Plant Cell">
        <title>The Chlorella variabilis NC64A genome reveals adaptation to photosymbiosis, coevolution with viruses, and cryptic sex.</title>
        <authorList>
            <person name="Blanc G."/>
            <person name="Duncan G."/>
            <person name="Agarkova I."/>
            <person name="Borodovsky M."/>
            <person name="Gurnon J."/>
            <person name="Kuo A."/>
            <person name="Lindquist E."/>
            <person name="Lucas S."/>
            <person name="Pangilinan J."/>
            <person name="Polle J."/>
            <person name="Salamov A."/>
            <person name="Terry A."/>
            <person name="Yamada T."/>
            <person name="Dunigan D.D."/>
            <person name="Grigoriev I.V."/>
            <person name="Claverie J.M."/>
            <person name="Van Etten J.L."/>
        </authorList>
    </citation>
    <scope>NUCLEOTIDE SEQUENCE [LARGE SCALE GENOMIC DNA]</scope>
    <source>
        <strain evidence="2 3">NC64A</strain>
    </source>
</reference>
<protein>
    <submittedName>
        <fullName evidence="2">Expressed protein</fullName>
    </submittedName>
</protein>
<dbReference type="RefSeq" id="XP_005845053.1">
    <property type="nucleotide sequence ID" value="XM_005844991.1"/>
</dbReference>
<sequence length="180" mass="20525">MARPHAFRLWLLLWQVRLGGYRQPGGRRGANERRRAVRALIHPRFKTGVTDPLTDDLLNNDVALLLLDRPSTMPPVRLARHRAKVNWTNPAPDYTTVTMLGWGLIYPDPADQSAARLPDRLQLLTTTLLPLATCQKERRLSLFTDDQGRGHHVVYNWDTNTMICTKRKAGQTAESRGVPW</sequence>
<feature type="chain" id="PRO_5003156357" evidence="1">
    <location>
        <begin position="22"/>
        <end position="180"/>
    </location>
</feature>
<dbReference type="InterPro" id="IPR009003">
    <property type="entry name" value="Peptidase_S1_PA"/>
</dbReference>
<dbReference type="AlphaFoldDB" id="E1ZM65"/>
<dbReference type="Gene3D" id="2.40.10.10">
    <property type="entry name" value="Trypsin-like serine proteases"/>
    <property type="match status" value="1"/>
</dbReference>
<dbReference type="KEGG" id="cvr:CHLNCDRAFT_137325"/>
<dbReference type="SUPFAM" id="SSF50494">
    <property type="entry name" value="Trypsin-like serine proteases"/>
    <property type="match status" value="1"/>
</dbReference>
<feature type="signal peptide" evidence="1">
    <location>
        <begin position="1"/>
        <end position="21"/>
    </location>
</feature>
<keyword evidence="1" id="KW-0732">Signal</keyword>
<proteinExistence type="predicted"/>
<evidence type="ECO:0000313" key="3">
    <source>
        <dbReference type="Proteomes" id="UP000008141"/>
    </source>
</evidence>
<evidence type="ECO:0000313" key="2">
    <source>
        <dbReference type="EMBL" id="EFN52951.1"/>
    </source>
</evidence>
<dbReference type="Proteomes" id="UP000008141">
    <property type="component" value="Unassembled WGS sequence"/>
</dbReference>
<dbReference type="InParanoid" id="E1ZM65"/>
<name>E1ZM65_CHLVA</name>
<dbReference type="EMBL" id="GL433853">
    <property type="protein sequence ID" value="EFN52951.1"/>
    <property type="molecule type" value="Genomic_DNA"/>
</dbReference>